<name>C0HFI9_MAIZE</name>
<reference evidence="1" key="1">
    <citation type="journal article" date="2009" name="PLoS Genet.">
        <title>Sequencing, mapping, and analysis of 27,455 maize full-length cDNAs.</title>
        <authorList>
            <person name="Soderlund C."/>
            <person name="Descour A."/>
            <person name="Kudrna D."/>
            <person name="Bomhoff M."/>
            <person name="Boyd L."/>
            <person name="Currie J."/>
            <person name="Angelova A."/>
            <person name="Collura K."/>
            <person name="Wissotski M."/>
            <person name="Ashley E."/>
            <person name="Morrow D."/>
            <person name="Fernandes J."/>
            <person name="Walbot V."/>
            <person name="Yu Y."/>
        </authorList>
    </citation>
    <scope>NUCLEOTIDE SEQUENCE</scope>
    <source>
        <strain evidence="1">B73</strain>
    </source>
</reference>
<dbReference type="AlphaFoldDB" id="C0HFI9"/>
<protein>
    <submittedName>
        <fullName evidence="1">Uncharacterized protein</fullName>
    </submittedName>
</protein>
<sequence>MAVNFLANELSDLCIGKPAVRSLPLSAATGDLAAALRRVSRSGAAACVAVTGPARAVVGRVGPADVLCLLCTDPEALARPAAVFSKPVSALLPKDGAGEVRRVDPRSRQGSTVNSYPSSALLGLCKRRVGFVRDWKNAKAVHHEETRFFGKKRNSLIKAAIEIDFMRQLSSLIMITWRAD</sequence>
<dbReference type="HOGENOM" id="CLU_1498435_0_0_1"/>
<evidence type="ECO:0000313" key="1">
    <source>
        <dbReference type="EMBL" id="ACN25792.1"/>
    </source>
</evidence>
<organism evidence="1">
    <name type="scientific">Zea mays</name>
    <name type="common">Maize</name>
    <dbReference type="NCBI Taxonomy" id="4577"/>
    <lineage>
        <taxon>Eukaryota</taxon>
        <taxon>Viridiplantae</taxon>
        <taxon>Streptophyta</taxon>
        <taxon>Embryophyta</taxon>
        <taxon>Tracheophyta</taxon>
        <taxon>Spermatophyta</taxon>
        <taxon>Magnoliopsida</taxon>
        <taxon>Liliopsida</taxon>
        <taxon>Poales</taxon>
        <taxon>Poaceae</taxon>
        <taxon>PACMAD clade</taxon>
        <taxon>Panicoideae</taxon>
        <taxon>Andropogonodae</taxon>
        <taxon>Andropogoneae</taxon>
        <taxon>Tripsacinae</taxon>
        <taxon>Zea</taxon>
    </lineage>
</organism>
<dbReference type="ExpressionAtlas" id="C0HFI9">
    <property type="expression patterns" value="baseline and differential"/>
</dbReference>
<accession>C0HFI9</accession>
<dbReference type="EMBL" id="BT061095">
    <property type="protein sequence ID" value="ACN25792.1"/>
    <property type="molecule type" value="mRNA"/>
</dbReference>
<proteinExistence type="evidence at transcript level"/>